<organism evidence="6 7">
    <name type="scientific">Nocardia jinanensis</name>
    <dbReference type="NCBI Taxonomy" id="382504"/>
    <lineage>
        <taxon>Bacteria</taxon>
        <taxon>Bacillati</taxon>
        <taxon>Actinomycetota</taxon>
        <taxon>Actinomycetes</taxon>
        <taxon>Mycobacteriales</taxon>
        <taxon>Nocardiaceae</taxon>
        <taxon>Nocardia</taxon>
    </lineage>
</organism>
<name>A0A917RLT1_9NOCA</name>
<dbReference type="InterPro" id="IPR009057">
    <property type="entry name" value="Homeodomain-like_sf"/>
</dbReference>
<sequence>MGSSARTGPETVAGRKGRETRRRILDAVEKRCLEVHHREITVGEIARSAQVSPATFYTYFPDVVAATAEVAQRHLDMFAPVVHAASELADPDVDEQDYQDFVGLFYEFWRGRRGLLETIIASEVEEDPRYFRVLLRLMMSVTYALAPAVRTGHRVGVAGSLVMMLTSSAARIDGFARDGVPFDDLIASQAFILRAALQASAD</sequence>
<gene>
    <name evidence="6" type="ORF">GCM10011588_29370</name>
</gene>
<accession>A0A917RLT1</accession>
<reference evidence="6" key="2">
    <citation type="submission" date="2020-09" db="EMBL/GenBank/DDBJ databases">
        <authorList>
            <person name="Sun Q."/>
            <person name="Zhou Y."/>
        </authorList>
    </citation>
    <scope>NUCLEOTIDE SEQUENCE</scope>
    <source>
        <strain evidence="6">CGMCC 4.3508</strain>
    </source>
</reference>
<dbReference type="RefSeq" id="WP_062997656.1">
    <property type="nucleotide sequence ID" value="NZ_BMMH01000005.1"/>
</dbReference>
<feature type="domain" description="HTH tetR-type" evidence="5">
    <location>
        <begin position="18"/>
        <end position="78"/>
    </location>
</feature>
<evidence type="ECO:0000259" key="5">
    <source>
        <dbReference type="PROSITE" id="PS50977"/>
    </source>
</evidence>
<dbReference type="AlphaFoldDB" id="A0A917RLT1"/>
<protein>
    <submittedName>
        <fullName evidence="6">TetR family transcriptional regulator</fullName>
    </submittedName>
</protein>
<proteinExistence type="predicted"/>
<dbReference type="InterPro" id="IPR011075">
    <property type="entry name" value="TetR_C"/>
</dbReference>
<comment type="caution">
    <text evidence="6">The sequence shown here is derived from an EMBL/GenBank/DDBJ whole genome shotgun (WGS) entry which is preliminary data.</text>
</comment>
<keyword evidence="1" id="KW-0805">Transcription regulation</keyword>
<evidence type="ECO:0000256" key="2">
    <source>
        <dbReference type="ARBA" id="ARBA00023125"/>
    </source>
</evidence>
<dbReference type="InterPro" id="IPR001647">
    <property type="entry name" value="HTH_TetR"/>
</dbReference>
<dbReference type="Gene3D" id="1.10.357.10">
    <property type="entry name" value="Tetracycline Repressor, domain 2"/>
    <property type="match status" value="1"/>
</dbReference>
<keyword evidence="3" id="KW-0804">Transcription</keyword>
<dbReference type="SUPFAM" id="SSF46689">
    <property type="entry name" value="Homeodomain-like"/>
    <property type="match status" value="1"/>
</dbReference>
<keyword evidence="2 4" id="KW-0238">DNA-binding</keyword>
<evidence type="ECO:0000256" key="3">
    <source>
        <dbReference type="ARBA" id="ARBA00023163"/>
    </source>
</evidence>
<evidence type="ECO:0000313" key="6">
    <source>
        <dbReference type="EMBL" id="GGL13078.1"/>
    </source>
</evidence>
<dbReference type="Proteomes" id="UP000638263">
    <property type="component" value="Unassembled WGS sequence"/>
</dbReference>
<dbReference type="PROSITE" id="PS50977">
    <property type="entry name" value="HTH_TETR_2"/>
    <property type="match status" value="1"/>
</dbReference>
<dbReference type="GO" id="GO:0003677">
    <property type="term" value="F:DNA binding"/>
    <property type="evidence" value="ECO:0007669"/>
    <property type="project" value="UniProtKB-UniRule"/>
</dbReference>
<evidence type="ECO:0000256" key="1">
    <source>
        <dbReference type="ARBA" id="ARBA00023015"/>
    </source>
</evidence>
<keyword evidence="7" id="KW-1185">Reference proteome</keyword>
<feature type="DNA-binding region" description="H-T-H motif" evidence="4">
    <location>
        <begin position="41"/>
        <end position="60"/>
    </location>
</feature>
<evidence type="ECO:0000313" key="7">
    <source>
        <dbReference type="Proteomes" id="UP000638263"/>
    </source>
</evidence>
<evidence type="ECO:0000256" key="4">
    <source>
        <dbReference type="PROSITE-ProRule" id="PRU00335"/>
    </source>
</evidence>
<reference evidence="6" key="1">
    <citation type="journal article" date="2014" name="Int. J. Syst. Evol. Microbiol.">
        <title>Complete genome sequence of Corynebacterium casei LMG S-19264T (=DSM 44701T), isolated from a smear-ripened cheese.</title>
        <authorList>
            <consortium name="US DOE Joint Genome Institute (JGI-PGF)"/>
            <person name="Walter F."/>
            <person name="Albersmeier A."/>
            <person name="Kalinowski J."/>
            <person name="Ruckert C."/>
        </authorList>
    </citation>
    <scope>NUCLEOTIDE SEQUENCE</scope>
    <source>
        <strain evidence="6">CGMCC 4.3508</strain>
    </source>
</reference>
<dbReference type="Pfam" id="PF19352">
    <property type="entry name" value="TetR_C_38"/>
    <property type="match status" value="1"/>
</dbReference>
<dbReference type="EMBL" id="BMMH01000005">
    <property type="protein sequence ID" value="GGL13078.1"/>
    <property type="molecule type" value="Genomic_DNA"/>
</dbReference>